<dbReference type="NCBIfam" id="TIGR00225">
    <property type="entry name" value="prc"/>
    <property type="match status" value="1"/>
</dbReference>
<dbReference type="InterPro" id="IPR041489">
    <property type="entry name" value="PDZ_6"/>
</dbReference>
<dbReference type="Pfam" id="PF03572">
    <property type="entry name" value="Peptidase_S41"/>
    <property type="match status" value="1"/>
</dbReference>
<evidence type="ECO:0000313" key="6">
    <source>
        <dbReference type="EMBL" id="SVA91611.1"/>
    </source>
</evidence>
<dbReference type="InterPro" id="IPR001478">
    <property type="entry name" value="PDZ"/>
</dbReference>
<dbReference type="GO" id="GO:0030288">
    <property type="term" value="C:outer membrane-bounded periplasmic space"/>
    <property type="evidence" value="ECO:0007669"/>
    <property type="project" value="TreeGrafter"/>
</dbReference>
<dbReference type="GO" id="GO:0007165">
    <property type="term" value="P:signal transduction"/>
    <property type="evidence" value="ECO:0007669"/>
    <property type="project" value="TreeGrafter"/>
</dbReference>
<comment type="similarity">
    <text evidence="1">Belongs to the peptidase S41A family.</text>
</comment>
<evidence type="ECO:0000256" key="4">
    <source>
        <dbReference type="ARBA" id="ARBA00022825"/>
    </source>
</evidence>
<organism evidence="6">
    <name type="scientific">marine metagenome</name>
    <dbReference type="NCBI Taxonomy" id="408172"/>
    <lineage>
        <taxon>unclassified sequences</taxon>
        <taxon>metagenomes</taxon>
        <taxon>ecological metagenomes</taxon>
    </lineage>
</organism>
<dbReference type="PANTHER" id="PTHR32060">
    <property type="entry name" value="TAIL-SPECIFIC PROTEASE"/>
    <property type="match status" value="1"/>
</dbReference>
<dbReference type="GO" id="GO:0004175">
    <property type="term" value="F:endopeptidase activity"/>
    <property type="evidence" value="ECO:0007669"/>
    <property type="project" value="TreeGrafter"/>
</dbReference>
<sequence>MVFLGAEKKDIYKKVRKNQSLINDVYRHLVTNYVDDIDLDAFTKMSINNMLLDLDPYTVYLENEERSGIEMLTKGKYGGVGIQIGRREKVLTVIAPMENTPAKRAGIISGDKIIKIDDQDTEDLSMDDAAKLIRGKKGSQVVLSVQRFSEADLIEFELTREDIKVKDISYSGMLDSQTGYIRLTRFSRNSDKEMKQALRELLENDMTGLVLDLRDNPGGLLNAAVNILDLFIDKGEMLVWTEGKTQKSKRKYESKTVPLVPNDLNITVLVNQGSASASEIVAGTLQDLDRAVVVGRSTFGKGLVQTVFNIDKDRALKITTAKYYIPSGRLIQKPGYLPDDILADTTKQDSLFYTKGGREVSGAGGITPDYEVELGLGSPILSASWRQGLFFNYVQKHKIDYNSFDDVEADTTIMSKFEEYIDSSDLNIFMKGESNYLDMKDMLWELDSTDIQIQGAIEIIDSYFEQKALTQFETESDKLYHWLLVEFADYFHGDEGRVKQSATQDKDIQKAIMILHDPVVFEKVFLPQLETIKILDD</sequence>
<keyword evidence="3" id="KW-0378">Hydrolase</keyword>
<dbReference type="CDD" id="cd06782">
    <property type="entry name" value="cpPDZ_CPP-like"/>
    <property type="match status" value="1"/>
</dbReference>
<dbReference type="SUPFAM" id="SSF50156">
    <property type="entry name" value="PDZ domain-like"/>
    <property type="match status" value="1"/>
</dbReference>
<evidence type="ECO:0000256" key="3">
    <source>
        <dbReference type="ARBA" id="ARBA00022801"/>
    </source>
</evidence>
<proteinExistence type="inferred from homology"/>
<dbReference type="PANTHER" id="PTHR32060:SF30">
    <property type="entry name" value="CARBOXY-TERMINAL PROCESSING PROTEASE CTPA"/>
    <property type="match status" value="1"/>
</dbReference>
<dbReference type="InterPro" id="IPR036034">
    <property type="entry name" value="PDZ_sf"/>
</dbReference>
<keyword evidence="2" id="KW-0645">Protease</keyword>
<evidence type="ECO:0000259" key="5">
    <source>
        <dbReference type="PROSITE" id="PS50106"/>
    </source>
</evidence>
<dbReference type="SMART" id="SM00228">
    <property type="entry name" value="PDZ"/>
    <property type="match status" value="1"/>
</dbReference>
<dbReference type="Gene3D" id="3.90.226.10">
    <property type="entry name" value="2-enoyl-CoA Hydratase, Chain A, domain 1"/>
    <property type="match status" value="1"/>
</dbReference>
<name>A0A381ZRL7_9ZZZZ</name>
<reference evidence="6" key="1">
    <citation type="submission" date="2018-05" db="EMBL/GenBank/DDBJ databases">
        <authorList>
            <person name="Lanie J.A."/>
            <person name="Ng W.-L."/>
            <person name="Kazmierczak K.M."/>
            <person name="Andrzejewski T.M."/>
            <person name="Davidsen T.M."/>
            <person name="Wayne K.J."/>
            <person name="Tettelin H."/>
            <person name="Glass J.I."/>
            <person name="Rusch D."/>
            <person name="Podicherti R."/>
            <person name="Tsui H.-C.T."/>
            <person name="Winkler M.E."/>
        </authorList>
    </citation>
    <scope>NUCLEOTIDE SEQUENCE</scope>
</reference>
<dbReference type="GO" id="GO:0006508">
    <property type="term" value="P:proteolysis"/>
    <property type="evidence" value="ECO:0007669"/>
    <property type="project" value="UniProtKB-KW"/>
</dbReference>
<dbReference type="Pfam" id="PF17820">
    <property type="entry name" value="PDZ_6"/>
    <property type="match status" value="1"/>
</dbReference>
<feature type="domain" description="PDZ" evidence="5">
    <location>
        <begin position="69"/>
        <end position="134"/>
    </location>
</feature>
<dbReference type="SUPFAM" id="SSF52096">
    <property type="entry name" value="ClpP/crotonase"/>
    <property type="match status" value="1"/>
</dbReference>
<dbReference type="Gene3D" id="2.30.42.10">
    <property type="match status" value="1"/>
</dbReference>
<evidence type="ECO:0000256" key="2">
    <source>
        <dbReference type="ARBA" id="ARBA00022670"/>
    </source>
</evidence>
<gene>
    <name evidence="6" type="ORF">METZ01_LOCUS144465</name>
</gene>
<dbReference type="InterPro" id="IPR029045">
    <property type="entry name" value="ClpP/crotonase-like_dom_sf"/>
</dbReference>
<dbReference type="CDD" id="cd07560">
    <property type="entry name" value="Peptidase_S41_CPP"/>
    <property type="match status" value="1"/>
</dbReference>
<dbReference type="AlphaFoldDB" id="A0A381ZRL7"/>
<dbReference type="InterPro" id="IPR005151">
    <property type="entry name" value="Tail-specific_protease"/>
</dbReference>
<protein>
    <recommendedName>
        <fullName evidence="5">PDZ domain-containing protein</fullName>
    </recommendedName>
</protein>
<dbReference type="Gene3D" id="3.30.750.44">
    <property type="match status" value="1"/>
</dbReference>
<keyword evidence="4" id="KW-0720">Serine protease</keyword>
<dbReference type="GO" id="GO:0008236">
    <property type="term" value="F:serine-type peptidase activity"/>
    <property type="evidence" value="ECO:0007669"/>
    <property type="project" value="UniProtKB-KW"/>
</dbReference>
<evidence type="ECO:0000256" key="1">
    <source>
        <dbReference type="ARBA" id="ARBA00009179"/>
    </source>
</evidence>
<dbReference type="FunFam" id="2.30.42.10:FF:000063">
    <property type="entry name" value="Peptidase, S41 family"/>
    <property type="match status" value="1"/>
</dbReference>
<dbReference type="InterPro" id="IPR004447">
    <property type="entry name" value="Peptidase_S41A"/>
</dbReference>
<accession>A0A381ZRL7</accession>
<dbReference type="SMART" id="SM00245">
    <property type="entry name" value="TSPc"/>
    <property type="match status" value="1"/>
</dbReference>
<dbReference type="EMBL" id="UINC01022296">
    <property type="protein sequence ID" value="SVA91611.1"/>
    <property type="molecule type" value="Genomic_DNA"/>
</dbReference>
<dbReference type="PROSITE" id="PS50106">
    <property type="entry name" value="PDZ"/>
    <property type="match status" value="1"/>
</dbReference>